<dbReference type="Proteomes" id="UP001501671">
    <property type="component" value="Unassembled WGS sequence"/>
</dbReference>
<sequence length="151" mass="17144">MDSTILEYLADRQCSPQWKGFLAALADEFAAQLPENDLRALMRRIGTRFADREPLPECKTLDDVQLAMSRIWMNMDWGWVAVDEPGGYLRIRHNCAPLRSAFGQNAGKWVVAFLEGVYQRWFQSLGSGNDLGLAQVSELDEVGCVEFRLSR</sequence>
<dbReference type="InterPro" id="IPR038470">
    <property type="entry name" value="Cellsynth_D_sf"/>
</dbReference>
<evidence type="ECO:0008006" key="3">
    <source>
        <dbReference type="Google" id="ProtNLM"/>
    </source>
</evidence>
<evidence type="ECO:0000313" key="2">
    <source>
        <dbReference type="Proteomes" id="UP001501671"/>
    </source>
</evidence>
<keyword evidence="2" id="KW-1185">Reference proteome</keyword>
<dbReference type="Pfam" id="PF03500">
    <property type="entry name" value="Cellsynth_D"/>
    <property type="match status" value="1"/>
</dbReference>
<protein>
    <recommendedName>
        <fullName evidence="3">Cellulose synthase</fullName>
    </recommendedName>
</protein>
<accession>A0ABP8GRM9</accession>
<dbReference type="EMBL" id="BAABFO010000005">
    <property type="protein sequence ID" value="GAA4328809.1"/>
    <property type="molecule type" value="Genomic_DNA"/>
</dbReference>
<dbReference type="RefSeq" id="WP_345247897.1">
    <property type="nucleotide sequence ID" value="NZ_BAABFO010000005.1"/>
</dbReference>
<reference evidence="2" key="1">
    <citation type="journal article" date="2019" name="Int. J. Syst. Evol. Microbiol.">
        <title>The Global Catalogue of Microorganisms (GCM) 10K type strain sequencing project: providing services to taxonomists for standard genome sequencing and annotation.</title>
        <authorList>
            <consortium name="The Broad Institute Genomics Platform"/>
            <consortium name="The Broad Institute Genome Sequencing Center for Infectious Disease"/>
            <person name="Wu L."/>
            <person name="Ma J."/>
        </authorList>
    </citation>
    <scope>NUCLEOTIDE SEQUENCE [LARGE SCALE GENOMIC DNA]</scope>
    <source>
        <strain evidence="2">JCM 17666</strain>
    </source>
</reference>
<dbReference type="Gene3D" id="3.30.70.2590">
    <property type="match status" value="1"/>
</dbReference>
<name>A0ABP8GRM9_9BURK</name>
<comment type="caution">
    <text evidence="1">The sequence shown here is derived from an EMBL/GenBank/DDBJ whole genome shotgun (WGS) entry which is preliminary data.</text>
</comment>
<organism evidence="1 2">
    <name type="scientific">Pigmentiphaga soli</name>
    <dbReference type="NCBI Taxonomy" id="1007095"/>
    <lineage>
        <taxon>Bacteria</taxon>
        <taxon>Pseudomonadati</taxon>
        <taxon>Pseudomonadota</taxon>
        <taxon>Betaproteobacteria</taxon>
        <taxon>Burkholderiales</taxon>
        <taxon>Alcaligenaceae</taxon>
        <taxon>Pigmentiphaga</taxon>
    </lineage>
</organism>
<gene>
    <name evidence="1" type="ORF">GCM10023144_14980</name>
</gene>
<dbReference type="InterPro" id="IPR022798">
    <property type="entry name" value="BcsD_bac"/>
</dbReference>
<evidence type="ECO:0000313" key="1">
    <source>
        <dbReference type="EMBL" id="GAA4328809.1"/>
    </source>
</evidence>
<proteinExistence type="predicted"/>